<organism evidence="2 3">
    <name type="scientific">Alkalicoccus halolimnae</name>
    <dbReference type="NCBI Taxonomy" id="1667239"/>
    <lineage>
        <taxon>Bacteria</taxon>
        <taxon>Bacillati</taxon>
        <taxon>Bacillota</taxon>
        <taxon>Bacilli</taxon>
        <taxon>Bacillales</taxon>
        <taxon>Bacillaceae</taxon>
        <taxon>Alkalicoccus</taxon>
    </lineage>
</organism>
<reference evidence="2 3" key="1">
    <citation type="submission" date="2024-01" db="EMBL/GenBank/DDBJ databases">
        <title>Complete Genome Sequence of Alkalicoccus halolimnae BZ-SZ-XJ29T, a Moderately Halophilic Bacterium Isolated from a Salt Lake.</title>
        <authorList>
            <person name="Zhao B."/>
        </authorList>
    </citation>
    <scope>NUCLEOTIDE SEQUENCE [LARGE SCALE GENOMIC DNA]</scope>
    <source>
        <strain evidence="2 3">BZ-SZ-XJ29</strain>
    </source>
</reference>
<keyword evidence="3" id="KW-1185">Reference proteome</keyword>
<feature type="transmembrane region" description="Helical" evidence="1">
    <location>
        <begin position="85"/>
        <end position="106"/>
    </location>
</feature>
<dbReference type="RefSeq" id="WP_147805213.1">
    <property type="nucleotide sequence ID" value="NZ_CP144914.1"/>
</dbReference>
<gene>
    <name evidence="2" type="ORF">FTX54_011690</name>
</gene>
<feature type="transmembrane region" description="Helical" evidence="1">
    <location>
        <begin position="118"/>
        <end position="138"/>
    </location>
</feature>
<accession>A0A5C7F2N9</accession>
<sequence>MPSTNKIQLNLAGLLTAAVIVMLLCVHVFSIYPGASSYEETETTITIENGAFNADVYEINKEEFSQIEVLTLANVEEQAEQMEAVAGWAVLLFAVTGAAALIMTGTNFAGTGLDRNTILGAAYVLTVLIFIFIIIRYIQAYETMQSTIDLVTNTL</sequence>
<dbReference type="Proteomes" id="UP000321816">
    <property type="component" value="Chromosome"/>
</dbReference>
<dbReference type="AlphaFoldDB" id="A0A5C7F2N9"/>
<keyword evidence="1" id="KW-0812">Transmembrane</keyword>
<evidence type="ECO:0000313" key="3">
    <source>
        <dbReference type="Proteomes" id="UP000321816"/>
    </source>
</evidence>
<protein>
    <submittedName>
        <fullName evidence="2">Uncharacterized protein</fullName>
    </submittedName>
</protein>
<proteinExistence type="predicted"/>
<dbReference type="KEGG" id="ahal:FTX54_011690"/>
<name>A0A5C7F2N9_9BACI</name>
<evidence type="ECO:0000313" key="2">
    <source>
        <dbReference type="EMBL" id="WWD79081.1"/>
    </source>
</evidence>
<dbReference type="EMBL" id="CP144914">
    <property type="protein sequence ID" value="WWD79081.1"/>
    <property type="molecule type" value="Genomic_DNA"/>
</dbReference>
<keyword evidence="1" id="KW-0472">Membrane</keyword>
<evidence type="ECO:0000256" key="1">
    <source>
        <dbReference type="SAM" id="Phobius"/>
    </source>
</evidence>
<keyword evidence="1" id="KW-1133">Transmembrane helix</keyword>
<feature type="transmembrane region" description="Helical" evidence="1">
    <location>
        <begin position="12"/>
        <end position="32"/>
    </location>
</feature>